<accession>A0ABP7TM86</accession>
<evidence type="ECO:0000313" key="1">
    <source>
        <dbReference type="EMBL" id="GAA4028411.1"/>
    </source>
</evidence>
<organism evidence="1 2">
    <name type="scientific">Streptomyces plumbiresistens</name>
    <dbReference type="NCBI Taxonomy" id="511811"/>
    <lineage>
        <taxon>Bacteria</taxon>
        <taxon>Bacillati</taxon>
        <taxon>Actinomycetota</taxon>
        <taxon>Actinomycetes</taxon>
        <taxon>Kitasatosporales</taxon>
        <taxon>Streptomycetaceae</taxon>
        <taxon>Streptomyces</taxon>
    </lineage>
</organism>
<comment type="caution">
    <text evidence="1">The sequence shown here is derived from an EMBL/GenBank/DDBJ whole genome shotgun (WGS) entry which is preliminary data.</text>
</comment>
<proteinExistence type="predicted"/>
<evidence type="ECO:0000313" key="2">
    <source>
        <dbReference type="Proteomes" id="UP001500456"/>
    </source>
</evidence>
<dbReference type="RefSeq" id="WP_345571189.1">
    <property type="nucleotide sequence ID" value="NZ_BAAAZX010000044.1"/>
</dbReference>
<gene>
    <name evidence="1" type="ORF">GCM10022232_87840</name>
</gene>
<keyword evidence="2" id="KW-1185">Reference proteome</keyword>
<name>A0ABP7TM86_9ACTN</name>
<protein>
    <submittedName>
        <fullName evidence="1">Uncharacterized protein</fullName>
    </submittedName>
</protein>
<sequence>MTTTTPIPPITDPDPSALTCPGGLVGPCSGCQRPTHKYGSGGSPLCKWCMAPVMEKWGPSVRFVSTRG</sequence>
<dbReference type="Proteomes" id="UP001500456">
    <property type="component" value="Unassembled WGS sequence"/>
</dbReference>
<dbReference type="EMBL" id="BAAAZX010000044">
    <property type="protein sequence ID" value="GAA4028411.1"/>
    <property type="molecule type" value="Genomic_DNA"/>
</dbReference>
<reference evidence="2" key="1">
    <citation type="journal article" date="2019" name="Int. J. Syst. Evol. Microbiol.">
        <title>The Global Catalogue of Microorganisms (GCM) 10K type strain sequencing project: providing services to taxonomists for standard genome sequencing and annotation.</title>
        <authorList>
            <consortium name="The Broad Institute Genomics Platform"/>
            <consortium name="The Broad Institute Genome Sequencing Center for Infectious Disease"/>
            <person name="Wu L."/>
            <person name="Ma J."/>
        </authorList>
    </citation>
    <scope>NUCLEOTIDE SEQUENCE [LARGE SCALE GENOMIC DNA]</scope>
    <source>
        <strain evidence="2">JCM 16924</strain>
    </source>
</reference>